<organism evidence="1 2">
    <name type="scientific">Neurospora tetraspora</name>
    <dbReference type="NCBI Taxonomy" id="94610"/>
    <lineage>
        <taxon>Eukaryota</taxon>
        <taxon>Fungi</taxon>
        <taxon>Dikarya</taxon>
        <taxon>Ascomycota</taxon>
        <taxon>Pezizomycotina</taxon>
        <taxon>Sordariomycetes</taxon>
        <taxon>Sordariomycetidae</taxon>
        <taxon>Sordariales</taxon>
        <taxon>Sordariaceae</taxon>
        <taxon>Neurospora</taxon>
    </lineage>
</organism>
<proteinExistence type="predicted"/>
<evidence type="ECO:0000313" key="2">
    <source>
        <dbReference type="Proteomes" id="UP001278500"/>
    </source>
</evidence>
<gene>
    <name evidence="1" type="ORF">B0H65DRAFT_455094</name>
</gene>
<keyword evidence="2" id="KW-1185">Reference proteome</keyword>
<dbReference type="RefSeq" id="XP_062683837.1">
    <property type="nucleotide sequence ID" value="XM_062826222.1"/>
</dbReference>
<comment type="caution">
    <text evidence="1">The sequence shown here is derived from an EMBL/GenBank/DDBJ whole genome shotgun (WGS) entry which is preliminary data.</text>
</comment>
<evidence type="ECO:0000313" key="1">
    <source>
        <dbReference type="EMBL" id="KAK3350542.1"/>
    </source>
</evidence>
<name>A0AAE0MTM5_9PEZI</name>
<dbReference type="GeneID" id="87863376"/>
<reference evidence="1" key="1">
    <citation type="journal article" date="2023" name="Mol. Phylogenet. Evol.">
        <title>Genome-scale phylogeny and comparative genomics of the fungal order Sordariales.</title>
        <authorList>
            <person name="Hensen N."/>
            <person name="Bonometti L."/>
            <person name="Westerberg I."/>
            <person name="Brannstrom I.O."/>
            <person name="Guillou S."/>
            <person name="Cros-Aarteil S."/>
            <person name="Calhoun S."/>
            <person name="Haridas S."/>
            <person name="Kuo A."/>
            <person name="Mondo S."/>
            <person name="Pangilinan J."/>
            <person name="Riley R."/>
            <person name="LaButti K."/>
            <person name="Andreopoulos B."/>
            <person name="Lipzen A."/>
            <person name="Chen C."/>
            <person name="Yan M."/>
            <person name="Daum C."/>
            <person name="Ng V."/>
            <person name="Clum A."/>
            <person name="Steindorff A."/>
            <person name="Ohm R.A."/>
            <person name="Martin F."/>
            <person name="Silar P."/>
            <person name="Natvig D.O."/>
            <person name="Lalanne C."/>
            <person name="Gautier V."/>
            <person name="Ament-Velasquez S.L."/>
            <person name="Kruys A."/>
            <person name="Hutchinson M.I."/>
            <person name="Powell A.J."/>
            <person name="Barry K."/>
            <person name="Miller A.N."/>
            <person name="Grigoriev I.V."/>
            <person name="Debuchy R."/>
            <person name="Gladieux P."/>
            <person name="Hiltunen Thoren M."/>
            <person name="Johannesson H."/>
        </authorList>
    </citation>
    <scope>NUCLEOTIDE SEQUENCE</scope>
    <source>
        <strain evidence="1">CBS 560.94</strain>
    </source>
</reference>
<accession>A0AAE0MTM5</accession>
<dbReference type="EMBL" id="JAUEPP010000002">
    <property type="protein sequence ID" value="KAK3350542.1"/>
    <property type="molecule type" value="Genomic_DNA"/>
</dbReference>
<protein>
    <submittedName>
        <fullName evidence="1">Uncharacterized protein</fullName>
    </submittedName>
</protein>
<reference evidence="1" key="2">
    <citation type="submission" date="2023-06" db="EMBL/GenBank/DDBJ databases">
        <authorList>
            <consortium name="Lawrence Berkeley National Laboratory"/>
            <person name="Haridas S."/>
            <person name="Hensen N."/>
            <person name="Bonometti L."/>
            <person name="Westerberg I."/>
            <person name="Brannstrom I.O."/>
            <person name="Guillou S."/>
            <person name="Cros-Aarteil S."/>
            <person name="Calhoun S."/>
            <person name="Kuo A."/>
            <person name="Mondo S."/>
            <person name="Pangilinan J."/>
            <person name="Riley R."/>
            <person name="Labutti K."/>
            <person name="Andreopoulos B."/>
            <person name="Lipzen A."/>
            <person name="Chen C."/>
            <person name="Yanf M."/>
            <person name="Daum C."/>
            <person name="Ng V."/>
            <person name="Clum A."/>
            <person name="Steindorff A."/>
            <person name="Ohm R."/>
            <person name="Martin F."/>
            <person name="Silar P."/>
            <person name="Natvig D."/>
            <person name="Lalanne C."/>
            <person name="Gautier V."/>
            <person name="Ament-Velasquez S.L."/>
            <person name="Kruys A."/>
            <person name="Hutchinson M.I."/>
            <person name="Powell A.J."/>
            <person name="Barry K."/>
            <person name="Miller A.N."/>
            <person name="Grigoriev I.V."/>
            <person name="Debuchy R."/>
            <person name="Gladieux P."/>
            <person name="Thoren M.H."/>
            <person name="Johannesson H."/>
        </authorList>
    </citation>
    <scope>NUCLEOTIDE SEQUENCE</scope>
    <source>
        <strain evidence="1">CBS 560.94</strain>
    </source>
</reference>
<dbReference type="Proteomes" id="UP001278500">
    <property type="component" value="Unassembled WGS sequence"/>
</dbReference>
<dbReference type="AlphaFoldDB" id="A0AAE0MTM5"/>
<sequence length="125" mass="14175">MLFFPTLSCFRDELCSTGLRGTSRCLGSRLKVSGDFLIRSNVFFVLPKSACVWEELLLTVLVAGFRSLLSIARCKRIMASIFSKSYSPLLLPSRPMMTTQLAFPSRVQRLHSPRLSRLHETKKGY</sequence>